<gene>
    <name evidence="3" type="ORF">LSINAPIS_LOCUS12534</name>
</gene>
<reference evidence="3 4" key="1">
    <citation type="submission" date="2017-07" db="EMBL/GenBank/DDBJ databases">
        <authorList>
            <person name="Talla V."/>
            <person name="Backstrom N."/>
        </authorList>
    </citation>
    <scope>NUCLEOTIDE SEQUENCE [LARGE SCALE GENOMIC DNA]</scope>
</reference>
<keyword evidence="1" id="KW-0732">Signal</keyword>
<proteinExistence type="predicted"/>
<evidence type="ECO:0000259" key="2">
    <source>
        <dbReference type="Pfam" id="PF20146"/>
    </source>
</evidence>
<feature type="signal peptide" evidence="1">
    <location>
        <begin position="1"/>
        <end position="17"/>
    </location>
</feature>
<evidence type="ECO:0000313" key="4">
    <source>
        <dbReference type="Proteomes" id="UP000324832"/>
    </source>
</evidence>
<feature type="non-terminal residue" evidence="3">
    <location>
        <position position="127"/>
    </location>
</feature>
<dbReference type="Proteomes" id="UP000324832">
    <property type="component" value="Unassembled WGS sequence"/>
</dbReference>
<protein>
    <recommendedName>
        <fullName evidence="2">Nose resistant-to-fluoxetine protein N-terminal domain-containing protein</fullName>
    </recommendedName>
</protein>
<dbReference type="AlphaFoldDB" id="A0A5E4QV83"/>
<evidence type="ECO:0000256" key="1">
    <source>
        <dbReference type="SAM" id="SignalP"/>
    </source>
</evidence>
<keyword evidence="4" id="KW-1185">Reference proteome</keyword>
<name>A0A5E4QV83_9NEOP</name>
<evidence type="ECO:0000313" key="3">
    <source>
        <dbReference type="EMBL" id="VVD02280.1"/>
    </source>
</evidence>
<accession>A0A5E4QV83</accession>
<feature type="domain" description="Nose resistant-to-fluoxetine protein N-terminal" evidence="2">
    <location>
        <begin position="51"/>
        <end position="108"/>
    </location>
</feature>
<sequence>MYIIKFILLLTTGFSTATNNGKSHNEYTVLDVLRDNIVKENWSQDEIPCLNQMLYTLKIMDSIQPPVGVFYGSRHSLGNFDQCVKPPWLHTNHELRTKYCLADVVLSDRETNGILKEPYDTAEAYIN</sequence>
<dbReference type="Pfam" id="PF20146">
    <property type="entry name" value="NRF"/>
    <property type="match status" value="1"/>
</dbReference>
<dbReference type="EMBL" id="FZQP02005944">
    <property type="protein sequence ID" value="VVD02280.1"/>
    <property type="molecule type" value="Genomic_DNA"/>
</dbReference>
<feature type="chain" id="PRO_5022659554" description="Nose resistant-to-fluoxetine protein N-terminal domain-containing protein" evidence="1">
    <location>
        <begin position="18"/>
        <end position="127"/>
    </location>
</feature>
<organism evidence="3 4">
    <name type="scientific">Leptidea sinapis</name>
    <dbReference type="NCBI Taxonomy" id="189913"/>
    <lineage>
        <taxon>Eukaryota</taxon>
        <taxon>Metazoa</taxon>
        <taxon>Ecdysozoa</taxon>
        <taxon>Arthropoda</taxon>
        <taxon>Hexapoda</taxon>
        <taxon>Insecta</taxon>
        <taxon>Pterygota</taxon>
        <taxon>Neoptera</taxon>
        <taxon>Endopterygota</taxon>
        <taxon>Lepidoptera</taxon>
        <taxon>Glossata</taxon>
        <taxon>Ditrysia</taxon>
        <taxon>Papilionoidea</taxon>
        <taxon>Pieridae</taxon>
        <taxon>Dismorphiinae</taxon>
        <taxon>Leptidea</taxon>
    </lineage>
</organism>
<dbReference type="InterPro" id="IPR006621">
    <property type="entry name" value="Nose-resist-to-fluoxetine_N"/>
</dbReference>